<name>A0A182PAR7_9DIPT</name>
<dbReference type="Proteomes" id="UP000075885">
    <property type="component" value="Unassembled WGS sequence"/>
</dbReference>
<evidence type="ECO:0000259" key="6">
    <source>
        <dbReference type="Pfam" id="PF15503"/>
    </source>
</evidence>
<feature type="region of interest" description="Disordered" evidence="5">
    <location>
        <begin position="1"/>
        <end position="83"/>
    </location>
</feature>
<dbReference type="VEuPathDB" id="VectorBase:AEPI004022"/>
<evidence type="ECO:0000256" key="2">
    <source>
        <dbReference type="ARBA" id="ARBA00022490"/>
    </source>
</evidence>
<accession>A0A182PAR7</accession>
<keyword evidence="8" id="KW-1185">Reference proteome</keyword>
<feature type="region of interest" description="Disordered" evidence="5">
    <location>
        <begin position="157"/>
        <end position="184"/>
    </location>
</feature>
<feature type="compositionally biased region" description="Polar residues" evidence="5">
    <location>
        <begin position="21"/>
        <end position="34"/>
    </location>
</feature>
<feature type="compositionally biased region" description="Basic residues" evidence="5">
    <location>
        <begin position="1"/>
        <end position="11"/>
    </location>
</feature>
<keyword evidence="2" id="KW-0963">Cytoplasm</keyword>
<feature type="domain" description="Protein phosphatase 1 regulatory subunit 35 C-terminal" evidence="6">
    <location>
        <begin position="91"/>
        <end position="191"/>
    </location>
</feature>
<feature type="compositionally biased region" description="Polar residues" evidence="5">
    <location>
        <begin position="157"/>
        <end position="167"/>
    </location>
</feature>
<evidence type="ECO:0000256" key="3">
    <source>
        <dbReference type="ARBA" id="ARBA00023212"/>
    </source>
</evidence>
<proteinExistence type="inferred from homology"/>
<reference evidence="8" key="1">
    <citation type="submission" date="2013-03" db="EMBL/GenBank/DDBJ databases">
        <title>The Genome Sequence of Anopheles epiroticus epiroticus2.</title>
        <authorList>
            <consortium name="The Broad Institute Genomics Platform"/>
            <person name="Neafsey D.E."/>
            <person name="Howell P."/>
            <person name="Walker B."/>
            <person name="Young S.K."/>
            <person name="Zeng Q."/>
            <person name="Gargeya S."/>
            <person name="Fitzgerald M."/>
            <person name="Haas B."/>
            <person name="Abouelleil A."/>
            <person name="Allen A.W."/>
            <person name="Alvarado L."/>
            <person name="Arachchi H.M."/>
            <person name="Berlin A.M."/>
            <person name="Chapman S.B."/>
            <person name="Gainer-Dewar J."/>
            <person name="Goldberg J."/>
            <person name="Griggs A."/>
            <person name="Gujja S."/>
            <person name="Hansen M."/>
            <person name="Howarth C."/>
            <person name="Imamovic A."/>
            <person name="Ireland A."/>
            <person name="Larimer J."/>
            <person name="McCowan C."/>
            <person name="Murphy C."/>
            <person name="Pearson M."/>
            <person name="Poon T.W."/>
            <person name="Priest M."/>
            <person name="Roberts A."/>
            <person name="Saif S."/>
            <person name="Shea T."/>
            <person name="Sisk P."/>
            <person name="Sykes S."/>
            <person name="Wortman J."/>
            <person name="Nusbaum C."/>
            <person name="Birren B."/>
        </authorList>
    </citation>
    <scope>NUCLEOTIDE SEQUENCE [LARGE SCALE GENOMIC DNA]</scope>
    <source>
        <strain evidence="8">Epiroticus2</strain>
    </source>
</reference>
<dbReference type="EnsemblMetazoa" id="AEPI004022-RA">
    <property type="protein sequence ID" value="AEPI004022-PA"/>
    <property type="gene ID" value="AEPI004022"/>
</dbReference>
<dbReference type="AlphaFoldDB" id="A0A182PAR7"/>
<protein>
    <recommendedName>
        <fullName evidence="6">Protein phosphatase 1 regulatory subunit 35 C-terminal domain-containing protein</fullName>
    </recommendedName>
</protein>
<dbReference type="Pfam" id="PF15503">
    <property type="entry name" value="PPP1R35_C"/>
    <property type="match status" value="1"/>
</dbReference>
<evidence type="ECO:0000256" key="1">
    <source>
        <dbReference type="ARBA" id="ARBA00004114"/>
    </source>
</evidence>
<evidence type="ECO:0000256" key="4">
    <source>
        <dbReference type="ARBA" id="ARBA00029452"/>
    </source>
</evidence>
<evidence type="ECO:0000313" key="7">
    <source>
        <dbReference type="EnsemblMetazoa" id="AEPI004022-PA"/>
    </source>
</evidence>
<sequence length="233" mass="25387">MGKNKHGKRKQLLSNVDVPVSRTNANVLKSSTGDNVLPPPPPKSILKATAPPVAGTSSKPRPPLATSSSAAAVGTTAGTASTANASKYKQPELYSTLGITLKIDTLNKLQPQSITSMGQLTPSSKKRVNAQATKQLNHQYDHPVFKRLPPVNVNDTVLMPTTRTRPTGTKARPLSKDKKDPEPVLSDYLRPIPPITFDFVPHFPTSQLDRVSAGESWNNFHNIEYVLRIMEEH</sequence>
<keyword evidence="3" id="KW-0206">Cytoskeleton</keyword>
<comment type="similarity">
    <text evidence="4">Belongs to the PPP1R35 family.</text>
</comment>
<evidence type="ECO:0000313" key="8">
    <source>
        <dbReference type="Proteomes" id="UP000075885"/>
    </source>
</evidence>
<feature type="compositionally biased region" description="Low complexity" evidence="5">
    <location>
        <begin position="65"/>
        <end position="83"/>
    </location>
</feature>
<dbReference type="GO" id="GO:0005814">
    <property type="term" value="C:centriole"/>
    <property type="evidence" value="ECO:0007669"/>
    <property type="project" value="UniProtKB-SubCell"/>
</dbReference>
<dbReference type="InterPro" id="IPR029135">
    <property type="entry name" value="PPP1R35_C"/>
</dbReference>
<evidence type="ECO:0000256" key="5">
    <source>
        <dbReference type="SAM" id="MobiDB-lite"/>
    </source>
</evidence>
<organism evidence="7 8">
    <name type="scientific">Anopheles epiroticus</name>
    <dbReference type="NCBI Taxonomy" id="199890"/>
    <lineage>
        <taxon>Eukaryota</taxon>
        <taxon>Metazoa</taxon>
        <taxon>Ecdysozoa</taxon>
        <taxon>Arthropoda</taxon>
        <taxon>Hexapoda</taxon>
        <taxon>Insecta</taxon>
        <taxon>Pterygota</taxon>
        <taxon>Neoptera</taxon>
        <taxon>Endopterygota</taxon>
        <taxon>Diptera</taxon>
        <taxon>Nematocera</taxon>
        <taxon>Culicoidea</taxon>
        <taxon>Culicidae</taxon>
        <taxon>Anophelinae</taxon>
        <taxon>Anopheles</taxon>
    </lineage>
</organism>
<comment type="subcellular location">
    <subcellularLocation>
        <location evidence="1">Cytoplasm</location>
        <location evidence="1">Cytoskeleton</location>
        <location evidence="1">Microtubule organizing center</location>
        <location evidence="1">Centrosome</location>
        <location evidence="1">Centriole</location>
    </subcellularLocation>
</comment>
<reference evidence="7" key="2">
    <citation type="submission" date="2020-05" db="UniProtKB">
        <authorList>
            <consortium name="EnsemblMetazoa"/>
        </authorList>
    </citation>
    <scope>IDENTIFICATION</scope>
    <source>
        <strain evidence="7">Epiroticus2</strain>
    </source>
</reference>